<gene>
    <name evidence="1" type="ORF">AAGW17_01700</name>
</gene>
<dbReference type="EMBL" id="CP157197">
    <property type="protein sequence ID" value="XBG66588.1"/>
    <property type="molecule type" value="Genomic_DNA"/>
</dbReference>
<protein>
    <submittedName>
        <fullName evidence="1">Uncharacterized protein</fullName>
    </submittedName>
</protein>
<organism evidence="1">
    <name type="scientific">Rickettsia oklahomensis</name>
    <dbReference type="NCBI Taxonomy" id="3141789"/>
    <lineage>
        <taxon>Bacteria</taxon>
        <taxon>Pseudomonadati</taxon>
        <taxon>Pseudomonadota</taxon>
        <taxon>Alphaproteobacteria</taxon>
        <taxon>Rickettsiales</taxon>
        <taxon>Rickettsiaceae</taxon>
        <taxon>Rickettsieae</taxon>
        <taxon>Rickettsia</taxon>
        <taxon>belli group</taxon>
    </lineage>
</organism>
<name>A0AAU7BZB5_9RICK</name>
<dbReference type="KEGG" id="rof:AAGW17_01700"/>
<dbReference type="RefSeq" id="WP_347939207.1">
    <property type="nucleotide sequence ID" value="NZ_CP157197.1"/>
</dbReference>
<reference evidence="1" key="1">
    <citation type="submission" date="2024-05" db="EMBL/GenBank/DDBJ databases">
        <title>Characterization of a novel Rickettsia species. (Rickettsia oklahomia sp. nov.) from Amblyomma americanum ticks.</title>
        <authorList>
            <person name="Korla P.K."/>
            <person name="Karounos M."/>
            <person name="Wilson J.M."/>
            <person name="Little S.E."/>
            <person name="Qurollo B.A."/>
        </authorList>
    </citation>
    <scope>NUCLEOTIDE SEQUENCE</scope>
    <source>
        <strain evidence="1">Oklahoma-10</strain>
    </source>
</reference>
<accession>A0AAU7BZB5</accession>
<evidence type="ECO:0000313" key="1">
    <source>
        <dbReference type="EMBL" id="XBG66588.1"/>
    </source>
</evidence>
<dbReference type="AlphaFoldDB" id="A0AAU7BZB5"/>
<proteinExistence type="predicted"/>
<sequence length="97" mass="11157">MVANELNISTYRELDKQLLKNSHTVKTLIAQLLGIMAQKTKIKQVFQKVEKYLDATMEVTAKTNKIAEKSMDRKFDMKQVILKNLSQYAVIGKLLNQ</sequence>